<dbReference type="EMBL" id="JACSQS010000001">
    <property type="protein sequence ID" value="MBD7952988.1"/>
    <property type="molecule type" value="Genomic_DNA"/>
</dbReference>
<protein>
    <submittedName>
        <fullName evidence="1">Uncharacterized protein</fullName>
    </submittedName>
</protein>
<dbReference type="AlphaFoldDB" id="A0A8X8JYZ6"/>
<proteinExistence type="predicted"/>
<keyword evidence="2" id="KW-1185">Reference proteome</keyword>
<sequence>MVFDFLQKSASDALPLEFGPVTGRDRIQITATLKCNAQGAPMFSQALPSDVLESAGTSLNGNDVCRHVFRIIQSLFDDPALKPLTKKAQVVGVMSDESCVNGLATRLHIGEDKHLINVTSGTMLRGTVALYRLLGHQVLQQAGSEFVQEATSKFHAHPFPMPRGLDLRKYGLECAVYGMLAVFCHELAHVLRGHTAFVSLRLGLDALCEAGESRDGGALDVRRLIEVDADDYAGQFLADILFRNQVQTKQLLEDTAATARFLKVAAGVLALYLGFNKEGGAYYGGPARAHLVLSSLLHRCTDDPEAASWLRDQIKDIQADMVGAGLVTREDVALLEKEKADLANLSIPARNAVEHEWIAVRPWTNELKIRV</sequence>
<organism evidence="1 2">
    <name type="scientific">Stenotrophomonas lacuserhaii</name>
    <dbReference type="NCBI Taxonomy" id="2760084"/>
    <lineage>
        <taxon>Bacteria</taxon>
        <taxon>Pseudomonadati</taxon>
        <taxon>Pseudomonadota</taxon>
        <taxon>Gammaproteobacteria</taxon>
        <taxon>Lysobacterales</taxon>
        <taxon>Lysobacteraceae</taxon>
        <taxon>Stenotrophomonas</taxon>
    </lineage>
</organism>
<dbReference type="RefSeq" id="WP_191768630.1">
    <property type="nucleotide sequence ID" value="NZ_JACSQS010000001.1"/>
</dbReference>
<accession>A0A8X8JYZ6</accession>
<reference evidence="1 2" key="1">
    <citation type="submission" date="2020-08" db="EMBL/GenBank/DDBJ databases">
        <title>A Genomic Blueprint of the Chicken Gut Microbiome.</title>
        <authorList>
            <person name="Gilroy R."/>
            <person name="Ravi A."/>
            <person name="Getino M."/>
            <person name="Pursley I."/>
            <person name="Horton D.L."/>
            <person name="Alikhan N.-F."/>
            <person name="Baker D."/>
            <person name="Gharbi K."/>
            <person name="Hall N."/>
            <person name="Watson M."/>
            <person name="Adriaenssens E.M."/>
            <person name="Foster-Nyarko E."/>
            <person name="Jarju S."/>
            <person name="Secka A."/>
            <person name="Antonio M."/>
            <person name="Oren A."/>
            <person name="Chaudhuri R."/>
            <person name="La Ragione R.M."/>
            <person name="Hildebrand F."/>
            <person name="Pallen M.J."/>
        </authorList>
    </citation>
    <scope>NUCLEOTIDE SEQUENCE [LARGE SCALE GENOMIC DNA]</scope>
    <source>
        <strain evidence="1 2">Sa5BUN4</strain>
    </source>
</reference>
<evidence type="ECO:0000313" key="1">
    <source>
        <dbReference type="EMBL" id="MBD7952988.1"/>
    </source>
</evidence>
<gene>
    <name evidence="1" type="ORF">H9654_02120</name>
</gene>
<dbReference type="Proteomes" id="UP000636938">
    <property type="component" value="Unassembled WGS sequence"/>
</dbReference>
<name>A0A8X8JYZ6_9GAMM</name>
<comment type="caution">
    <text evidence="1">The sequence shown here is derived from an EMBL/GenBank/DDBJ whole genome shotgun (WGS) entry which is preliminary data.</text>
</comment>
<evidence type="ECO:0000313" key="2">
    <source>
        <dbReference type="Proteomes" id="UP000636938"/>
    </source>
</evidence>